<dbReference type="GO" id="GO:0004519">
    <property type="term" value="F:endonuclease activity"/>
    <property type="evidence" value="ECO:0007669"/>
    <property type="project" value="UniProtKB-KW"/>
</dbReference>
<evidence type="ECO:0000256" key="6">
    <source>
        <dbReference type="ARBA" id="ARBA00022801"/>
    </source>
</evidence>
<dbReference type="OrthoDB" id="279982at2"/>
<dbReference type="InterPro" id="IPR005135">
    <property type="entry name" value="Endo/exonuclease/phosphatase"/>
</dbReference>
<organism evidence="10 11">
    <name type="scientific">Nocardioides lianchengensis</name>
    <dbReference type="NCBI Taxonomy" id="1045774"/>
    <lineage>
        <taxon>Bacteria</taxon>
        <taxon>Bacillati</taxon>
        <taxon>Actinomycetota</taxon>
        <taxon>Actinomycetes</taxon>
        <taxon>Propionibacteriales</taxon>
        <taxon>Nocardioidaceae</taxon>
        <taxon>Nocardioides</taxon>
    </lineage>
</organism>
<dbReference type="EMBL" id="FMZM01000001">
    <property type="protein sequence ID" value="SDC24148.1"/>
    <property type="molecule type" value="Genomic_DNA"/>
</dbReference>
<name>A0A1G6JZT8_9ACTN</name>
<evidence type="ECO:0000256" key="4">
    <source>
        <dbReference type="ARBA" id="ARBA00022723"/>
    </source>
</evidence>
<dbReference type="Gene3D" id="3.40.720.10">
    <property type="entry name" value="Alkaline Phosphatase, subunit A"/>
    <property type="match status" value="1"/>
</dbReference>
<keyword evidence="5" id="KW-0227">DNA damage</keyword>
<feature type="domain" description="Endonuclease/exonuclease/phosphatase" evidence="9">
    <location>
        <begin position="77"/>
        <end position="291"/>
    </location>
</feature>
<dbReference type="STRING" id="1045774.SAMN05421872_101635"/>
<evidence type="ECO:0000259" key="9">
    <source>
        <dbReference type="Pfam" id="PF03372"/>
    </source>
</evidence>
<evidence type="ECO:0000256" key="1">
    <source>
        <dbReference type="ARBA" id="ARBA00001936"/>
    </source>
</evidence>
<dbReference type="InterPro" id="IPR002591">
    <property type="entry name" value="Phosphodiest/P_Trfase"/>
</dbReference>
<dbReference type="PANTHER" id="PTHR15822">
    <property type="entry name" value="TRAF AND TNF RECEPTOR-ASSOCIATED PROTEIN"/>
    <property type="match status" value="1"/>
</dbReference>
<comment type="cofactor">
    <cofactor evidence="1">
        <name>Mn(2+)</name>
        <dbReference type="ChEBI" id="CHEBI:29035"/>
    </cofactor>
</comment>
<proteinExistence type="predicted"/>
<evidence type="ECO:0000256" key="5">
    <source>
        <dbReference type="ARBA" id="ARBA00022763"/>
    </source>
</evidence>
<keyword evidence="7" id="KW-0460">Magnesium</keyword>
<evidence type="ECO:0000256" key="3">
    <source>
        <dbReference type="ARBA" id="ARBA00022722"/>
    </source>
</evidence>
<dbReference type="InterPro" id="IPR036691">
    <property type="entry name" value="Endo/exonu/phosph_ase_sf"/>
</dbReference>
<keyword evidence="6" id="KW-0378">Hydrolase</keyword>
<dbReference type="GO" id="GO:0006281">
    <property type="term" value="P:DNA repair"/>
    <property type="evidence" value="ECO:0007669"/>
    <property type="project" value="UniProtKB-KW"/>
</dbReference>
<dbReference type="Pfam" id="PF01663">
    <property type="entry name" value="Phosphodiest"/>
    <property type="match status" value="1"/>
</dbReference>
<dbReference type="Pfam" id="PF03372">
    <property type="entry name" value="Exo_endo_phos"/>
    <property type="match status" value="1"/>
</dbReference>
<evidence type="ECO:0000256" key="7">
    <source>
        <dbReference type="ARBA" id="ARBA00022842"/>
    </source>
</evidence>
<dbReference type="InterPro" id="IPR017850">
    <property type="entry name" value="Alkaline_phosphatase_core_sf"/>
</dbReference>
<dbReference type="SUPFAM" id="SSF53649">
    <property type="entry name" value="Alkaline phosphatase-like"/>
    <property type="match status" value="1"/>
</dbReference>
<keyword evidence="11" id="KW-1185">Reference proteome</keyword>
<reference evidence="11" key="1">
    <citation type="submission" date="2016-10" db="EMBL/GenBank/DDBJ databases">
        <authorList>
            <person name="Varghese N."/>
            <person name="Submissions S."/>
        </authorList>
    </citation>
    <scope>NUCLEOTIDE SEQUENCE [LARGE SCALE GENOMIC DNA]</scope>
    <source>
        <strain evidence="11">CGMCC 4.6858</strain>
    </source>
</reference>
<evidence type="ECO:0000313" key="10">
    <source>
        <dbReference type="EMBL" id="SDC24148.1"/>
    </source>
</evidence>
<keyword evidence="10" id="KW-0255">Endonuclease</keyword>
<evidence type="ECO:0000313" key="11">
    <source>
        <dbReference type="Proteomes" id="UP000199034"/>
    </source>
</evidence>
<dbReference type="Proteomes" id="UP000199034">
    <property type="component" value="Unassembled WGS sequence"/>
</dbReference>
<dbReference type="AlphaFoldDB" id="A0A1G6JZT8"/>
<keyword evidence="3" id="KW-0540">Nuclease</keyword>
<dbReference type="GO" id="GO:0046872">
    <property type="term" value="F:metal ion binding"/>
    <property type="evidence" value="ECO:0007669"/>
    <property type="project" value="UniProtKB-KW"/>
</dbReference>
<dbReference type="Gene3D" id="3.60.10.10">
    <property type="entry name" value="Endonuclease/exonuclease/phosphatase"/>
    <property type="match status" value="1"/>
</dbReference>
<accession>A0A1G6JZT8</accession>
<dbReference type="RefSeq" id="WP_090850627.1">
    <property type="nucleotide sequence ID" value="NZ_FMZM01000001.1"/>
</dbReference>
<keyword evidence="8" id="KW-0234">DNA repair</keyword>
<gene>
    <name evidence="10" type="ORF">SAMN05421872_101635</name>
</gene>
<dbReference type="GO" id="GO:0004527">
    <property type="term" value="F:exonuclease activity"/>
    <property type="evidence" value="ECO:0007669"/>
    <property type="project" value="UniProtKB-KW"/>
</dbReference>
<protein>
    <submittedName>
        <fullName evidence="10">Endonuclease/Exonuclease/phosphatase family protein</fullName>
    </submittedName>
</protein>
<comment type="cofactor">
    <cofactor evidence="2">
        <name>Mg(2+)</name>
        <dbReference type="ChEBI" id="CHEBI:18420"/>
    </cofactor>
</comment>
<evidence type="ECO:0000256" key="8">
    <source>
        <dbReference type="ARBA" id="ARBA00023204"/>
    </source>
</evidence>
<dbReference type="InterPro" id="IPR051547">
    <property type="entry name" value="TDP2-like"/>
</dbReference>
<keyword evidence="4" id="KW-0479">Metal-binding</keyword>
<keyword evidence="10" id="KW-0269">Exonuclease</keyword>
<sequence length="642" mass="68757">MRQSSRPTEPSGLRTLGPRRRRRTTLVGLLAAALSLGTLAATTSGSSAGAPAAAPVAASAVAPAAARQNAATTFRVATFNALGHSHTRPGGDRPGWEQGPKRMRMATQVIESEGVDLVGFQEFEPPQYKAFTDLMSKTWSIAPGLDAPGTAQSKAIAWRTADWTLVSQTTFQSPYFHGEMQARPLIQLRHNVTGQLIWVMNTHNAADVRGNAQAHRDKAERIQARLVNSLRQANPDIPVILLGDMNDRERFYCPMTYLTELESASGGTHVDKPGGACAPAKPVLIDWVMGTSDIFWSGYRIQGQGLEKSSDHDLVSAVASIPPSAAAKAGVKRVVVIDVEGLRSNVVTKRKTPTLARIRSKGASTLRARTAEERVTSLPNTVSIATGRAIRKKYRGHGVAATPRSSATIRSLAGRYVPSMFDVVHDYGLSTAFYSGDAKSALIPRSYNSRNGAVDRNGKNNGRRKVGRSLVTDRDGKVVQAARKQLAKSAPALTFVQLDDPARAAEKYGPRSKQYLAALRVTDARVNRLMKTIGTQASTKSSTTVIITASGTGPSTMPTNVVPLLVKGPGVIKSDLYKLNPRYSASAPRRYTGTQPIRTGAIANLVTSLLRLPVVPGSRFNTKQDLDVFDPALTSGSPVPGS</sequence>
<dbReference type="SUPFAM" id="SSF56219">
    <property type="entry name" value="DNase I-like"/>
    <property type="match status" value="1"/>
</dbReference>
<evidence type="ECO:0000256" key="2">
    <source>
        <dbReference type="ARBA" id="ARBA00001946"/>
    </source>
</evidence>
<dbReference type="PANTHER" id="PTHR15822:SF4">
    <property type="entry name" value="TYROSYL-DNA PHOSPHODIESTERASE 2"/>
    <property type="match status" value="1"/>
</dbReference>